<feature type="region of interest" description="Disordered" evidence="1">
    <location>
        <begin position="88"/>
        <end position="119"/>
    </location>
</feature>
<sequence>MLLLYSPFASFPSHRGDFDYLSGALPALVYVYVPRSDGCLMGSGESSPEERSKALRRRSRRALVSCQCVYGKPVGQWEDEVKREGGCEQNQRRSFPSFPGTSVQPVQRRGSGQERAETGRQECAIRRLPDSCHPVKRINQRVSDACGNPSLRYPAEQQRRTRGKRGSMMLDCGDPARETRQIRKMSEFENQFHRS</sequence>
<feature type="region of interest" description="Disordered" evidence="1">
    <location>
        <begin position="148"/>
        <end position="195"/>
    </location>
</feature>
<evidence type="ECO:0000313" key="3">
    <source>
        <dbReference type="Proteomes" id="UP001586593"/>
    </source>
</evidence>
<organism evidence="2 3">
    <name type="scientific">Phialemonium thermophilum</name>
    <dbReference type="NCBI Taxonomy" id="223376"/>
    <lineage>
        <taxon>Eukaryota</taxon>
        <taxon>Fungi</taxon>
        <taxon>Dikarya</taxon>
        <taxon>Ascomycota</taxon>
        <taxon>Pezizomycotina</taxon>
        <taxon>Sordariomycetes</taxon>
        <taxon>Sordariomycetidae</taxon>
        <taxon>Cephalothecales</taxon>
        <taxon>Cephalothecaceae</taxon>
        <taxon>Phialemonium</taxon>
    </lineage>
</organism>
<keyword evidence="3" id="KW-1185">Reference proteome</keyword>
<feature type="compositionally biased region" description="Polar residues" evidence="1">
    <location>
        <begin position="88"/>
        <end position="105"/>
    </location>
</feature>
<dbReference type="EMBL" id="JAZHXJ010002471">
    <property type="protein sequence ID" value="KAL1838460.1"/>
    <property type="molecule type" value="Genomic_DNA"/>
</dbReference>
<name>A0ABR3V9K9_9PEZI</name>
<reference evidence="2 3" key="1">
    <citation type="journal article" date="2024" name="Commun. Biol.">
        <title>Comparative genomic analysis of thermophilic fungi reveals convergent evolutionary adaptations and gene losses.</title>
        <authorList>
            <person name="Steindorff A.S."/>
            <person name="Aguilar-Pontes M.V."/>
            <person name="Robinson A.J."/>
            <person name="Andreopoulos B."/>
            <person name="LaButti K."/>
            <person name="Kuo A."/>
            <person name="Mondo S."/>
            <person name="Riley R."/>
            <person name="Otillar R."/>
            <person name="Haridas S."/>
            <person name="Lipzen A."/>
            <person name="Grimwood J."/>
            <person name="Schmutz J."/>
            <person name="Clum A."/>
            <person name="Reid I.D."/>
            <person name="Moisan M.C."/>
            <person name="Butler G."/>
            <person name="Nguyen T.T.M."/>
            <person name="Dewar K."/>
            <person name="Conant G."/>
            <person name="Drula E."/>
            <person name="Henrissat B."/>
            <person name="Hansel C."/>
            <person name="Singer S."/>
            <person name="Hutchinson M.I."/>
            <person name="de Vries R.P."/>
            <person name="Natvig D.O."/>
            <person name="Powell A.J."/>
            <person name="Tsang A."/>
            <person name="Grigoriev I.V."/>
        </authorList>
    </citation>
    <scope>NUCLEOTIDE SEQUENCE [LARGE SCALE GENOMIC DNA]</scope>
    <source>
        <strain evidence="2 3">ATCC 24622</strain>
    </source>
</reference>
<accession>A0ABR3V9K9</accession>
<feature type="compositionally biased region" description="Basic and acidic residues" evidence="1">
    <location>
        <begin position="174"/>
        <end position="195"/>
    </location>
</feature>
<comment type="caution">
    <text evidence="2">The sequence shown here is derived from an EMBL/GenBank/DDBJ whole genome shotgun (WGS) entry which is preliminary data.</text>
</comment>
<evidence type="ECO:0000256" key="1">
    <source>
        <dbReference type="SAM" id="MobiDB-lite"/>
    </source>
</evidence>
<evidence type="ECO:0000313" key="2">
    <source>
        <dbReference type="EMBL" id="KAL1838460.1"/>
    </source>
</evidence>
<dbReference type="Proteomes" id="UP001586593">
    <property type="component" value="Unassembled WGS sequence"/>
</dbReference>
<gene>
    <name evidence="2" type="ORF">VTK73DRAFT_4323</name>
</gene>
<proteinExistence type="predicted"/>
<protein>
    <submittedName>
        <fullName evidence="2">Uncharacterized protein</fullName>
    </submittedName>
</protein>